<evidence type="ECO:0000256" key="1">
    <source>
        <dbReference type="SAM" id="SignalP"/>
    </source>
</evidence>
<gene>
    <name evidence="2" type="ORF">COCHEDRAFT_1034038</name>
</gene>
<feature type="signal peptide" evidence="1">
    <location>
        <begin position="1"/>
        <end position="17"/>
    </location>
</feature>
<dbReference type="Proteomes" id="UP000016936">
    <property type="component" value="Unassembled WGS sequence"/>
</dbReference>
<dbReference type="AlphaFoldDB" id="M2SQQ3"/>
<reference evidence="3" key="2">
    <citation type="journal article" date="2013" name="PLoS Genet.">
        <title>Comparative genome structure, secondary metabolite, and effector coding capacity across Cochliobolus pathogens.</title>
        <authorList>
            <person name="Condon B.J."/>
            <person name="Leng Y."/>
            <person name="Wu D."/>
            <person name="Bushley K.E."/>
            <person name="Ohm R.A."/>
            <person name="Otillar R."/>
            <person name="Martin J."/>
            <person name="Schackwitz W."/>
            <person name="Grimwood J."/>
            <person name="MohdZainudin N."/>
            <person name="Xue C."/>
            <person name="Wang R."/>
            <person name="Manning V.A."/>
            <person name="Dhillon B."/>
            <person name="Tu Z.J."/>
            <person name="Steffenson B.J."/>
            <person name="Salamov A."/>
            <person name="Sun H."/>
            <person name="Lowry S."/>
            <person name="LaButti K."/>
            <person name="Han J."/>
            <person name="Copeland A."/>
            <person name="Lindquist E."/>
            <person name="Barry K."/>
            <person name="Schmutz J."/>
            <person name="Baker S.E."/>
            <person name="Ciuffetti L.M."/>
            <person name="Grigoriev I.V."/>
            <person name="Zhong S."/>
            <person name="Turgeon B.G."/>
        </authorList>
    </citation>
    <scope>NUCLEOTIDE SEQUENCE [LARGE SCALE GENOMIC DNA]</scope>
    <source>
        <strain evidence="3">C5 / ATCC 48332 / race O</strain>
    </source>
</reference>
<dbReference type="HOGENOM" id="CLU_152062_1_0_1"/>
<dbReference type="PROSITE" id="PS51257">
    <property type="entry name" value="PROKAR_LIPOPROTEIN"/>
    <property type="match status" value="1"/>
</dbReference>
<reference evidence="2 3" key="1">
    <citation type="journal article" date="2012" name="PLoS Pathog.">
        <title>Diverse lifestyles and strategies of plant pathogenesis encoded in the genomes of eighteen Dothideomycetes fungi.</title>
        <authorList>
            <person name="Ohm R.A."/>
            <person name="Feau N."/>
            <person name="Henrissat B."/>
            <person name="Schoch C.L."/>
            <person name="Horwitz B.A."/>
            <person name="Barry K.W."/>
            <person name="Condon B.J."/>
            <person name="Copeland A.C."/>
            <person name="Dhillon B."/>
            <person name="Glaser F."/>
            <person name="Hesse C.N."/>
            <person name="Kosti I."/>
            <person name="LaButti K."/>
            <person name="Lindquist E.A."/>
            <person name="Lucas S."/>
            <person name="Salamov A.A."/>
            <person name="Bradshaw R.E."/>
            <person name="Ciuffetti L."/>
            <person name="Hamelin R.C."/>
            <person name="Kema G.H.J."/>
            <person name="Lawrence C."/>
            <person name="Scott J.A."/>
            <person name="Spatafora J.W."/>
            <person name="Turgeon B.G."/>
            <person name="de Wit P.J.G.M."/>
            <person name="Zhong S."/>
            <person name="Goodwin S.B."/>
            <person name="Grigoriev I.V."/>
        </authorList>
    </citation>
    <scope>NUCLEOTIDE SEQUENCE [LARGE SCALE GENOMIC DNA]</scope>
    <source>
        <strain evidence="3">C5 / ATCC 48332 / race O</strain>
    </source>
</reference>
<evidence type="ECO:0000313" key="2">
    <source>
        <dbReference type="EMBL" id="EMD87655.1"/>
    </source>
</evidence>
<dbReference type="eggNOG" id="ENOG502SZMB">
    <property type="taxonomic scope" value="Eukaryota"/>
</dbReference>
<name>M2SQQ3_COCH5</name>
<protein>
    <submittedName>
        <fullName evidence="2">Uncharacterized protein</fullName>
    </submittedName>
</protein>
<keyword evidence="1" id="KW-0732">Signal</keyword>
<organism evidence="2 3">
    <name type="scientific">Cochliobolus heterostrophus (strain C5 / ATCC 48332 / race O)</name>
    <name type="common">Southern corn leaf blight fungus</name>
    <name type="synonym">Bipolaris maydis</name>
    <dbReference type="NCBI Taxonomy" id="701091"/>
    <lineage>
        <taxon>Eukaryota</taxon>
        <taxon>Fungi</taxon>
        <taxon>Dikarya</taxon>
        <taxon>Ascomycota</taxon>
        <taxon>Pezizomycotina</taxon>
        <taxon>Dothideomycetes</taxon>
        <taxon>Pleosporomycetidae</taxon>
        <taxon>Pleosporales</taxon>
        <taxon>Pleosporineae</taxon>
        <taxon>Pleosporaceae</taxon>
        <taxon>Bipolaris</taxon>
    </lineage>
</organism>
<evidence type="ECO:0000313" key="3">
    <source>
        <dbReference type="Proteomes" id="UP000016936"/>
    </source>
</evidence>
<proteinExistence type="predicted"/>
<feature type="chain" id="PRO_5004025213" evidence="1">
    <location>
        <begin position="18"/>
        <end position="100"/>
    </location>
</feature>
<accession>M2SQQ3</accession>
<keyword evidence="3" id="KW-1185">Reference proteome</keyword>
<dbReference type="OMA" id="WCQIAGA"/>
<sequence length="100" mass="10649">MKLSPFTLLLFPLAASACSNYQSCHCYDANGVPNDAVTATVCAGFGDRASMVDASRGSDGARECKANKSKSVVFNNCSWRQWCQIAGATGKDSSCRDKNI</sequence>
<dbReference type="OrthoDB" id="3660698at2759"/>
<dbReference type="EMBL" id="KB445582">
    <property type="protein sequence ID" value="EMD87655.1"/>
    <property type="molecule type" value="Genomic_DNA"/>
</dbReference>